<dbReference type="AlphaFoldDB" id="I2GKI7"/>
<comment type="caution">
    <text evidence="2">The sequence shown here is derived from an EMBL/GenBank/DDBJ whole genome shotgun (WGS) entry which is preliminary data.</text>
</comment>
<feature type="region of interest" description="Disordered" evidence="1">
    <location>
        <begin position="196"/>
        <end position="219"/>
    </location>
</feature>
<keyword evidence="3" id="KW-1185">Reference proteome</keyword>
<dbReference type="Pfam" id="PF13585">
    <property type="entry name" value="CHU_C"/>
    <property type="match status" value="1"/>
</dbReference>
<dbReference type="OrthoDB" id="1123245at2"/>
<dbReference type="eggNOG" id="COG3291">
    <property type="taxonomic scope" value="Bacteria"/>
</dbReference>
<accession>I2GKI7</accession>
<name>I2GKI7_9BACT</name>
<dbReference type="InterPro" id="IPR013783">
    <property type="entry name" value="Ig-like_fold"/>
</dbReference>
<feature type="compositionally biased region" description="Polar residues" evidence="1">
    <location>
        <begin position="200"/>
        <end position="219"/>
    </location>
</feature>
<dbReference type="Gene3D" id="2.60.40.10">
    <property type="entry name" value="Immunoglobulins"/>
    <property type="match status" value="2"/>
</dbReference>
<organism evidence="2 3">
    <name type="scientific">Fibrisoma limi BUZ 3</name>
    <dbReference type="NCBI Taxonomy" id="1185876"/>
    <lineage>
        <taxon>Bacteria</taxon>
        <taxon>Pseudomonadati</taxon>
        <taxon>Bacteroidota</taxon>
        <taxon>Cytophagia</taxon>
        <taxon>Cytophagales</taxon>
        <taxon>Spirosomataceae</taxon>
        <taxon>Fibrisoma</taxon>
    </lineage>
</organism>
<dbReference type="NCBIfam" id="TIGR04131">
    <property type="entry name" value="Bac_Flav_CTERM"/>
    <property type="match status" value="1"/>
</dbReference>
<evidence type="ECO:0000313" key="3">
    <source>
        <dbReference type="Proteomes" id="UP000009309"/>
    </source>
</evidence>
<evidence type="ECO:0000256" key="1">
    <source>
        <dbReference type="SAM" id="MobiDB-lite"/>
    </source>
</evidence>
<dbReference type="InterPro" id="IPR026341">
    <property type="entry name" value="T9SS_type_B"/>
</dbReference>
<protein>
    <recommendedName>
        <fullName evidence="4">Gliding motility-associated C-terminal domain-containing protein</fullName>
    </recommendedName>
</protein>
<sequence length="953" mass="103540">MKFFYTLGLGILGLCLLCPVYTYATHVRAGEITTRRLSPTSLTYEITLTAYFDEQNGRLASDGQGFVPFCFGDGTTQEVPRSVRQPIGFGSSLNIYRVTHTFSGPGTYTIGVQIINRNENTKNLPPASASISFYVSTTIVINPALQINSTPVMLNPPLDSARVGQRFCHNPAAFDIDGDSLAYRLSVPKDAPGNPCISRNYPNYQNPTQYSRTSESGGPASFSINASTGELCWDAPGEEGQYNFAFIVEEWRNGVLIGEITRDMQIIVVDQPNRRPQIQPLAELCVEAGTLINQTITATDPDGHRVIITAFGGPFNTGPDNQPLPNGQLVPPAYARLLNGGIVQNQPAQATFSWQTNCNQLRDEPYDITLKVTDVPPRPIAGLVSFQTLRIRLIGPAVQGLTARPTAQASRRAVLLNWQAYTCGAQGTQLIVYRKEGCDPDNIPPCTTGAPPGYVEVARLPQSATTYTDTAALRRGIGYAYRIVARYPGANGGFSVASTQQCLELPLLAPVITQVTVDSTGSPTSRPAGQITVRWSRPLGLQPGDLGGPYQYRLLRAEGLTGTAFTPVATINTSLAPGAADTVFVDRTAGLNTQAQAYRYQLEFYYTSNGQLTRLDATEPASSVRLSVTAGQRQLSLSWQASVPWSNQNQTHRIYRSRTGPNGPFNLIAEVAVQGPASFTFVDTGSDTFAQDGLSSGPLSADSSYCYRVLTRGRYADARLAGFGLLENYSQIQCASPIDSTRPCAPALRVDSLDCASLSPESLCNQTSFVNRLTWQLQAAPNCDVGVVRYRIYYARYEQDELRRLDSVAAPGALYEHGGLSTVAGCYQVSAVSRRGLESALSNRVCVDACPALVLPNVFTPNGDGKNDVFAPLRCARFVESVELEVFNRWGARVYRGSGAVLSWDGRSSSGEELSSGLYYYQVRVRYAVVDRNAPPQVLKGWVQLIRDGVSMR</sequence>
<proteinExistence type="predicted"/>
<gene>
    <name evidence="2" type="ORF">BN8_03577</name>
</gene>
<dbReference type="STRING" id="1185876.BN8_03577"/>
<dbReference type="EMBL" id="CAIT01000006">
    <property type="protein sequence ID" value="CCH54412.1"/>
    <property type="molecule type" value="Genomic_DNA"/>
</dbReference>
<evidence type="ECO:0000313" key="2">
    <source>
        <dbReference type="EMBL" id="CCH54412.1"/>
    </source>
</evidence>
<reference evidence="2 3" key="1">
    <citation type="journal article" date="2012" name="J. Bacteriol.">
        <title>Genome Sequence of the Filamentous Bacterium Fibrisoma limi BUZ 3T.</title>
        <authorList>
            <person name="Filippini M."/>
            <person name="Qi W."/>
            <person name="Jaenicke S."/>
            <person name="Goesmann A."/>
            <person name="Smits T.H."/>
            <person name="Bagheri H.C."/>
        </authorList>
    </citation>
    <scope>NUCLEOTIDE SEQUENCE [LARGE SCALE GENOMIC DNA]</scope>
    <source>
        <strain evidence="3">BUZ 3T</strain>
    </source>
</reference>
<dbReference type="RefSeq" id="WP_009282992.1">
    <property type="nucleotide sequence ID" value="NZ_CAIT01000006.1"/>
</dbReference>
<evidence type="ECO:0008006" key="4">
    <source>
        <dbReference type="Google" id="ProtNLM"/>
    </source>
</evidence>
<dbReference type="Proteomes" id="UP000009309">
    <property type="component" value="Unassembled WGS sequence"/>
</dbReference>